<dbReference type="InterPro" id="IPR024119">
    <property type="entry name" value="TF_DEAF-1"/>
</dbReference>
<keyword evidence="3" id="KW-0862">Zinc</keyword>
<dbReference type="PANTHER" id="PTHR10237">
    <property type="entry name" value="DEFORMED EPIDERMAL AUTOREGULATORY FACTOR 1 HOMOLOG SUPPRESSIN"/>
    <property type="match status" value="1"/>
</dbReference>
<dbReference type="OrthoDB" id="432970at2759"/>
<sequence>MAHSVIIPRRTFFYPVGNTSADLLTESLPREENLDLLLIGCGDPRSILYTVYADGAIGKRELDITFCDVEPAVIARDVLLFTLLADTNKESNAAIWDIFYHFNMSGSSLALLQDQASKLLSLSESMIQWTAGPYSKLIRPRTDHTLSDIRRFWFKYAATASFTTAQHSSMRQSVSEGVDAMLSRQGDSDISTACRSAGPLWMKISDGIASAHIKHYWTHGVVADSPTDSASIEFVNPTFFYTGLGSGFCVHYGTDPILGFHLAGVLAPIKGNPTRVSIGDLGNYAKQEFVRWSDAFRRRIASDVTFVVRPYVGDALSFCHALAGESGQCVSTWDARPVILDLENDKRVAAPTTFNVIDTSNVADHIGLINVLIACIPLLHPSPSSVLHTNTLLSSAGKTGDAFRLDHLGVDLTTFSMLLGIAPLPLMTKFTTKTSPFDMFASADADGAESPQYHQSITWKFPASGDQAALVGDEVVRLPIAVDEAKLCEVLSKLYIHMFSVEDATQLSPGSLWKSTDIIYVRASFAILLKFLKNRLSTDWDRAMAMLFDRIENDRSLCNGTGMRHHHDLCTHAHLLGVYTQDFLSPTYTDPYPTPPVLFANWRRKPSVAYIVMQIPRALFENLERMDAERVGTPALQCEVTVGKINLQNTFCSVQLAFGELVVDGTADRAIATIVEDEDGWNGKSPLVLWLPISTWLLDYDPGTTCVRLSIRPSTGPMLSLMSALGKDLVIFATDLQGQDIYVVEDRPRVRGTLSPSALSPSASRAKASPSAGLLARQNAPHISFTDERVSHITIKVDMQNKKSKQALKDGGAATGQISPCTVELVTGKGTRLQDLVRFPFPIDGKDIKLRVARKSGYVEVVARVASANPAIAEGGYSHIRRTPVVVSRGIPCAWSMNYVNLDKLPGIDLPQSKSKLEWIQPFGPTILSDRELRFQRSNDWSDTFVNLKNSIAHMMGYAIGDIDGHSRRAFSLYRQIGNGGYTFIFVNAIRIDLVAHSVLMDVCILPLTQDVMPRLSPLLQQIQAAQQHIRDIVTPDEEIKAWKSLLPAAVERCRSWSHRSDCAYLTHDIPLTLDVAESPICNCGRGKDIPDSEVMRLYSKAVPLVTRAAIGPLYAVPYLEPVGTLLKQTMRRGGDGGLETCAACGMPQEKLMSCGRCKTTKYCSQACQRVHWKKHKTTCNAVKI</sequence>
<protein>
    <recommendedName>
        <fullName evidence="5">MYND-type domain-containing protein</fullName>
    </recommendedName>
</protein>
<evidence type="ECO:0000256" key="3">
    <source>
        <dbReference type="ARBA" id="ARBA00022833"/>
    </source>
</evidence>
<evidence type="ECO:0000313" key="7">
    <source>
        <dbReference type="Proteomes" id="UP000320762"/>
    </source>
</evidence>
<keyword evidence="1" id="KW-0479">Metal-binding</keyword>
<evidence type="ECO:0000313" key="6">
    <source>
        <dbReference type="EMBL" id="TRM67702.1"/>
    </source>
</evidence>
<dbReference type="Proteomes" id="UP000320762">
    <property type="component" value="Unassembled WGS sequence"/>
</dbReference>
<dbReference type="SUPFAM" id="SSF144232">
    <property type="entry name" value="HIT/MYND zinc finger-like"/>
    <property type="match status" value="1"/>
</dbReference>
<dbReference type="PANTHER" id="PTHR10237:SF14">
    <property type="entry name" value="MYND-TYPE DOMAIN-CONTAINING PROTEIN"/>
    <property type="match status" value="1"/>
</dbReference>
<dbReference type="PROSITE" id="PS01360">
    <property type="entry name" value="ZF_MYND_1"/>
    <property type="match status" value="1"/>
</dbReference>
<accession>A0A550CSC8</accession>
<keyword evidence="2 4" id="KW-0863">Zinc-finger</keyword>
<dbReference type="GO" id="GO:0005634">
    <property type="term" value="C:nucleus"/>
    <property type="evidence" value="ECO:0007669"/>
    <property type="project" value="TreeGrafter"/>
</dbReference>
<dbReference type="InterPro" id="IPR002893">
    <property type="entry name" value="Znf_MYND"/>
</dbReference>
<dbReference type="Pfam" id="PF14737">
    <property type="entry name" value="DUF4470"/>
    <property type="match status" value="1"/>
</dbReference>
<dbReference type="EMBL" id="VDMD01000002">
    <property type="protein sequence ID" value="TRM67702.1"/>
    <property type="molecule type" value="Genomic_DNA"/>
</dbReference>
<reference evidence="6 7" key="1">
    <citation type="journal article" date="2019" name="New Phytol.">
        <title>Comparative genomics reveals unique wood-decay strategies and fruiting body development in the Schizophyllaceae.</title>
        <authorList>
            <person name="Almasi E."/>
            <person name="Sahu N."/>
            <person name="Krizsan K."/>
            <person name="Balint B."/>
            <person name="Kovacs G.M."/>
            <person name="Kiss B."/>
            <person name="Cseklye J."/>
            <person name="Drula E."/>
            <person name="Henrissat B."/>
            <person name="Nagy I."/>
            <person name="Chovatia M."/>
            <person name="Adam C."/>
            <person name="LaButti K."/>
            <person name="Lipzen A."/>
            <person name="Riley R."/>
            <person name="Grigoriev I.V."/>
            <person name="Nagy L.G."/>
        </authorList>
    </citation>
    <scope>NUCLEOTIDE SEQUENCE [LARGE SCALE GENOMIC DNA]</scope>
    <source>
        <strain evidence="6 7">NL-1724</strain>
    </source>
</reference>
<dbReference type="PROSITE" id="PS50865">
    <property type="entry name" value="ZF_MYND_2"/>
    <property type="match status" value="1"/>
</dbReference>
<evidence type="ECO:0000256" key="2">
    <source>
        <dbReference type="ARBA" id="ARBA00022771"/>
    </source>
</evidence>
<evidence type="ECO:0000259" key="5">
    <source>
        <dbReference type="PROSITE" id="PS50865"/>
    </source>
</evidence>
<dbReference type="GO" id="GO:0000981">
    <property type="term" value="F:DNA-binding transcription factor activity, RNA polymerase II-specific"/>
    <property type="evidence" value="ECO:0007669"/>
    <property type="project" value="TreeGrafter"/>
</dbReference>
<keyword evidence="7" id="KW-1185">Reference proteome</keyword>
<feature type="domain" description="MYND-type" evidence="5">
    <location>
        <begin position="1142"/>
        <end position="1180"/>
    </location>
</feature>
<dbReference type="GO" id="GO:0008270">
    <property type="term" value="F:zinc ion binding"/>
    <property type="evidence" value="ECO:0007669"/>
    <property type="project" value="UniProtKB-KW"/>
</dbReference>
<dbReference type="AlphaFoldDB" id="A0A550CSC8"/>
<name>A0A550CSC8_9AGAR</name>
<dbReference type="InterPro" id="IPR027974">
    <property type="entry name" value="DUF4470"/>
</dbReference>
<evidence type="ECO:0000256" key="4">
    <source>
        <dbReference type="PROSITE-ProRule" id="PRU00134"/>
    </source>
</evidence>
<dbReference type="STRING" id="97359.A0A550CSC8"/>
<evidence type="ECO:0000256" key="1">
    <source>
        <dbReference type="ARBA" id="ARBA00022723"/>
    </source>
</evidence>
<proteinExistence type="predicted"/>
<gene>
    <name evidence="6" type="ORF">BD626DRAFT_104873</name>
</gene>
<dbReference type="Gene3D" id="6.10.140.2220">
    <property type="match status" value="1"/>
</dbReference>
<dbReference type="Pfam" id="PF01753">
    <property type="entry name" value="zf-MYND"/>
    <property type="match status" value="1"/>
</dbReference>
<organism evidence="6 7">
    <name type="scientific">Schizophyllum amplum</name>
    <dbReference type="NCBI Taxonomy" id="97359"/>
    <lineage>
        <taxon>Eukaryota</taxon>
        <taxon>Fungi</taxon>
        <taxon>Dikarya</taxon>
        <taxon>Basidiomycota</taxon>
        <taxon>Agaricomycotina</taxon>
        <taxon>Agaricomycetes</taxon>
        <taxon>Agaricomycetidae</taxon>
        <taxon>Agaricales</taxon>
        <taxon>Schizophyllaceae</taxon>
        <taxon>Schizophyllum</taxon>
    </lineage>
</organism>
<comment type="caution">
    <text evidence="6">The sequence shown here is derived from an EMBL/GenBank/DDBJ whole genome shotgun (WGS) entry which is preliminary data.</text>
</comment>